<comment type="caution">
    <text evidence="1">The sequence shown here is derived from an EMBL/GenBank/DDBJ whole genome shotgun (WGS) entry which is preliminary data.</text>
</comment>
<dbReference type="Proteomes" id="UP000178774">
    <property type="component" value="Unassembled WGS sequence"/>
</dbReference>
<dbReference type="AlphaFoldDB" id="A0A1G2HUW0"/>
<protein>
    <submittedName>
        <fullName evidence="1">Uncharacterized protein</fullName>
    </submittedName>
</protein>
<accession>A0A1G2HUW0</accession>
<proteinExistence type="predicted"/>
<name>A0A1G2HUW0_9BACT</name>
<gene>
    <name evidence="1" type="ORF">A2822_04725</name>
</gene>
<organism evidence="1 2">
    <name type="scientific">Candidatus Staskawiczbacteria bacterium RIFCSPHIGHO2_01_FULL_41_41</name>
    <dbReference type="NCBI Taxonomy" id="1802203"/>
    <lineage>
        <taxon>Bacteria</taxon>
        <taxon>Candidatus Staskawicziibacteriota</taxon>
    </lineage>
</organism>
<evidence type="ECO:0000313" key="2">
    <source>
        <dbReference type="Proteomes" id="UP000178774"/>
    </source>
</evidence>
<sequence length="341" mass="39453">MGKDKKYEKLERRRLAQIRYSAKRRTKKWKNRKKARKIDHQRQIQKVRKQAKKPYAKLPAPKSFSLITNTNEVLKYFDEAEKRLRGGENITLDITNVRTLTPDTIALMVASVNDSDFYHEGNVNGNIPQDPTLAKLFNESGFHEHVSTRGFFVTSKNSLLHKEMNRKVVSSIAKDASLTGIRHVFGNEKPFEPLYEILIECMSNTNNHASLHDRGKCNWWLYAYSDPNKKVTSYSFLDLGVGIFKSAVVQEKLKNFFKGTVLYKNINLVDDLLAGRLQSRVDEDREIRGKGIPQIVDHSKLQQFKSFYIITNDVKMDLKTGVKEQLSHPLNGTFLYWELQN</sequence>
<evidence type="ECO:0000313" key="1">
    <source>
        <dbReference type="EMBL" id="OGZ66336.1"/>
    </source>
</evidence>
<reference evidence="1 2" key="1">
    <citation type="journal article" date="2016" name="Nat. Commun.">
        <title>Thousands of microbial genomes shed light on interconnected biogeochemical processes in an aquifer system.</title>
        <authorList>
            <person name="Anantharaman K."/>
            <person name="Brown C.T."/>
            <person name="Hug L.A."/>
            <person name="Sharon I."/>
            <person name="Castelle C.J."/>
            <person name="Probst A.J."/>
            <person name="Thomas B.C."/>
            <person name="Singh A."/>
            <person name="Wilkins M.J."/>
            <person name="Karaoz U."/>
            <person name="Brodie E.L."/>
            <person name="Williams K.H."/>
            <person name="Hubbard S.S."/>
            <person name="Banfield J.F."/>
        </authorList>
    </citation>
    <scope>NUCLEOTIDE SEQUENCE [LARGE SCALE GENOMIC DNA]</scope>
</reference>
<dbReference type="EMBL" id="MHOP01000006">
    <property type="protein sequence ID" value="OGZ66336.1"/>
    <property type="molecule type" value="Genomic_DNA"/>
</dbReference>